<name>A0AB39YSB9_9MICC</name>
<dbReference type="SUPFAM" id="SSF52540">
    <property type="entry name" value="P-loop containing nucleoside triphosphate hydrolases"/>
    <property type="match status" value="1"/>
</dbReference>
<dbReference type="Gene3D" id="3.40.50.300">
    <property type="entry name" value="P-loop containing nucleotide triphosphate hydrolases"/>
    <property type="match status" value="1"/>
</dbReference>
<organism evidence="6">
    <name type="scientific">Paenarthrobacter sp. AMU7</name>
    <dbReference type="NCBI Taxonomy" id="3162492"/>
    <lineage>
        <taxon>Bacteria</taxon>
        <taxon>Bacillati</taxon>
        <taxon>Actinomycetota</taxon>
        <taxon>Actinomycetes</taxon>
        <taxon>Micrococcales</taxon>
        <taxon>Micrococcaceae</taxon>
        <taxon>Paenarthrobacter</taxon>
    </lineage>
</organism>
<evidence type="ECO:0000256" key="4">
    <source>
        <dbReference type="ARBA" id="ARBA00022840"/>
    </source>
</evidence>
<comment type="similarity">
    <text evidence="1">Belongs to the ABC transporter superfamily.</text>
</comment>
<keyword evidence="2" id="KW-0813">Transport</keyword>
<dbReference type="GO" id="GO:0016887">
    <property type="term" value="F:ATP hydrolysis activity"/>
    <property type="evidence" value="ECO:0007669"/>
    <property type="project" value="InterPro"/>
</dbReference>
<dbReference type="RefSeq" id="WP_369745737.1">
    <property type="nucleotide sequence ID" value="NZ_CP165735.1"/>
</dbReference>
<proteinExistence type="inferred from homology"/>
<keyword evidence="4 6" id="KW-0067">ATP-binding</keyword>
<dbReference type="EMBL" id="CP165735">
    <property type="protein sequence ID" value="XDV71826.1"/>
    <property type="molecule type" value="Genomic_DNA"/>
</dbReference>
<dbReference type="InterPro" id="IPR027417">
    <property type="entry name" value="P-loop_NTPase"/>
</dbReference>
<dbReference type="SMART" id="SM00382">
    <property type="entry name" value="AAA"/>
    <property type="match status" value="1"/>
</dbReference>
<dbReference type="PROSITE" id="PS50893">
    <property type="entry name" value="ABC_TRANSPORTER_2"/>
    <property type="match status" value="1"/>
</dbReference>
<evidence type="ECO:0000313" key="6">
    <source>
        <dbReference type="EMBL" id="XDV71826.1"/>
    </source>
</evidence>
<dbReference type="GO" id="GO:0005524">
    <property type="term" value="F:ATP binding"/>
    <property type="evidence" value="ECO:0007669"/>
    <property type="project" value="UniProtKB-KW"/>
</dbReference>
<evidence type="ECO:0000256" key="3">
    <source>
        <dbReference type="ARBA" id="ARBA00022741"/>
    </source>
</evidence>
<feature type="domain" description="ABC transporter" evidence="5">
    <location>
        <begin position="2"/>
        <end position="227"/>
    </location>
</feature>
<reference evidence="6" key="1">
    <citation type="submission" date="2024-07" db="EMBL/GenBank/DDBJ databases">
        <authorList>
            <person name="Li J."/>
            <person name="Wei H."/>
            <person name="Ma J."/>
        </authorList>
    </citation>
    <scope>NUCLEOTIDE SEQUENCE</scope>
    <source>
        <strain evidence="6">AMU7</strain>
    </source>
</reference>
<keyword evidence="3" id="KW-0547">Nucleotide-binding</keyword>
<evidence type="ECO:0000256" key="1">
    <source>
        <dbReference type="ARBA" id="ARBA00005417"/>
    </source>
</evidence>
<dbReference type="Pfam" id="PF00005">
    <property type="entry name" value="ABC_tran"/>
    <property type="match status" value="1"/>
</dbReference>
<gene>
    <name evidence="6" type="ORF">ABQM86_01125</name>
</gene>
<dbReference type="PANTHER" id="PTHR43335:SF4">
    <property type="entry name" value="ABC TRANSPORTER, ATP-BINDING PROTEIN"/>
    <property type="match status" value="1"/>
</dbReference>
<dbReference type="InterPro" id="IPR003439">
    <property type="entry name" value="ABC_transporter-like_ATP-bd"/>
</dbReference>
<evidence type="ECO:0000259" key="5">
    <source>
        <dbReference type="PROSITE" id="PS50893"/>
    </source>
</evidence>
<protein>
    <submittedName>
        <fullName evidence="6">ABC transporter ATP-binding protein</fullName>
    </submittedName>
</protein>
<dbReference type="AlphaFoldDB" id="A0AB39YSB9"/>
<dbReference type="PANTHER" id="PTHR43335">
    <property type="entry name" value="ABC TRANSPORTER, ATP-BINDING PROTEIN"/>
    <property type="match status" value="1"/>
</dbReference>
<accession>A0AB39YSB9</accession>
<dbReference type="InterPro" id="IPR003593">
    <property type="entry name" value="AAA+_ATPase"/>
</dbReference>
<evidence type="ECO:0000256" key="2">
    <source>
        <dbReference type="ARBA" id="ARBA00022448"/>
    </source>
</evidence>
<sequence>MIEIKNLSKKYGQSDGIIDVSLTAEPGKVTAFLGPNGAGKSTTFRLLLGLDRADSGSALIEGKPYQDLTAPMWTVGAQFDGSGAHKGRTAKAHLTWMAQSNGIPRSRIREVLELVGLSDAARKRVGAYSLGMGQRLGIAAALLGDPHIIVLDEPTNGLDPQGIRWIRELLRTLAANGKTVLISSHLINEVQHVADHIVVISGGRIVQSGNVSDLLAGHHDLETAYFDWTGNAAKGNAA</sequence>